<accession>A0ABP9C2C2</accession>
<keyword evidence="1" id="KW-1133">Transmembrane helix</keyword>
<keyword evidence="3" id="KW-1185">Reference proteome</keyword>
<reference evidence="3" key="1">
    <citation type="journal article" date="2019" name="Int. J. Syst. Evol. Microbiol.">
        <title>The Global Catalogue of Microorganisms (GCM) 10K type strain sequencing project: providing services to taxonomists for standard genome sequencing and annotation.</title>
        <authorList>
            <consortium name="The Broad Institute Genomics Platform"/>
            <consortium name="The Broad Institute Genome Sequencing Center for Infectious Disease"/>
            <person name="Wu L."/>
            <person name="Ma J."/>
        </authorList>
    </citation>
    <scope>NUCLEOTIDE SEQUENCE [LARGE SCALE GENOMIC DNA]</scope>
    <source>
        <strain evidence="3">JCM 18542</strain>
    </source>
</reference>
<evidence type="ECO:0000313" key="2">
    <source>
        <dbReference type="EMBL" id="GAA4803960.1"/>
    </source>
</evidence>
<feature type="transmembrane region" description="Helical" evidence="1">
    <location>
        <begin position="28"/>
        <end position="48"/>
    </location>
</feature>
<comment type="caution">
    <text evidence="2">The sequence shown here is derived from an EMBL/GenBank/DDBJ whole genome shotgun (WGS) entry which is preliminary data.</text>
</comment>
<dbReference type="Pfam" id="PF10825">
    <property type="entry name" value="DUF2752"/>
    <property type="match status" value="1"/>
</dbReference>
<dbReference type="Proteomes" id="UP001500839">
    <property type="component" value="Unassembled WGS sequence"/>
</dbReference>
<keyword evidence="1" id="KW-0472">Membrane</keyword>
<proteinExistence type="predicted"/>
<organism evidence="2 3">
    <name type="scientific">Tomitella cavernea</name>
    <dbReference type="NCBI Taxonomy" id="1387982"/>
    <lineage>
        <taxon>Bacteria</taxon>
        <taxon>Bacillati</taxon>
        <taxon>Actinomycetota</taxon>
        <taxon>Actinomycetes</taxon>
        <taxon>Mycobacteriales</taxon>
        <taxon>Tomitella</taxon>
    </lineage>
</organism>
<sequence length="157" mass="15996">MAGTAGASPGQAAGIGGQRARAGTLRRMAAPLAVAVAAAAAGAFIWAADPTTPGGVIPECPSKHFFGVICPGCGSTRMIYSLLHLDLASAMRFNAVGVVVLVALACVFARWAWGRARGDGGNAMRLGGRAAWCIAVVVVVWLVVRNIPVAPFTALRV</sequence>
<dbReference type="EMBL" id="BAABKQ010000001">
    <property type="protein sequence ID" value="GAA4803960.1"/>
    <property type="molecule type" value="Genomic_DNA"/>
</dbReference>
<feature type="transmembrane region" description="Helical" evidence="1">
    <location>
        <begin position="126"/>
        <end position="144"/>
    </location>
</feature>
<dbReference type="InterPro" id="IPR021215">
    <property type="entry name" value="DUF2752"/>
</dbReference>
<keyword evidence="1" id="KW-0812">Transmembrane</keyword>
<evidence type="ECO:0000313" key="3">
    <source>
        <dbReference type="Proteomes" id="UP001500839"/>
    </source>
</evidence>
<feature type="transmembrane region" description="Helical" evidence="1">
    <location>
        <begin position="93"/>
        <end position="114"/>
    </location>
</feature>
<name>A0ABP9C2C2_9ACTN</name>
<gene>
    <name evidence="2" type="ORF">GCM10023353_02930</name>
</gene>
<protein>
    <submittedName>
        <fullName evidence="2">DUF2752 domain-containing protein</fullName>
    </submittedName>
</protein>
<evidence type="ECO:0000256" key="1">
    <source>
        <dbReference type="SAM" id="Phobius"/>
    </source>
</evidence>